<dbReference type="RefSeq" id="WP_344446043.1">
    <property type="nucleotide sequence ID" value="NZ_BAAALF010000206.1"/>
</dbReference>
<evidence type="ECO:0000313" key="2">
    <source>
        <dbReference type="EMBL" id="GAA1270125.1"/>
    </source>
</evidence>
<protein>
    <submittedName>
        <fullName evidence="2">Uncharacterized protein</fullName>
    </submittedName>
</protein>
<keyword evidence="1" id="KW-0812">Transmembrane</keyword>
<feature type="transmembrane region" description="Helical" evidence="1">
    <location>
        <begin position="12"/>
        <end position="33"/>
    </location>
</feature>
<sequence>MSLLPRRVTGDPLRLVLVLIGALTVLSGLVQLVAPGVVLDLLSADSTALGRQLFATVGMFMVIVGGLLVQGLLSPAPPPYLLFWTGLQKFGAFLMVTVAVARDLFGTAALPVAFFDLATALLCGLMWRRLARRARQVPAAKEGP</sequence>
<keyword evidence="1" id="KW-0472">Membrane</keyword>
<proteinExistence type="predicted"/>
<organism evidence="2 3">
    <name type="scientific">Kitasatospora nipponensis</name>
    <dbReference type="NCBI Taxonomy" id="258049"/>
    <lineage>
        <taxon>Bacteria</taxon>
        <taxon>Bacillati</taxon>
        <taxon>Actinomycetota</taxon>
        <taxon>Actinomycetes</taxon>
        <taxon>Kitasatosporales</taxon>
        <taxon>Streptomycetaceae</taxon>
        <taxon>Kitasatospora</taxon>
    </lineage>
</organism>
<evidence type="ECO:0000313" key="3">
    <source>
        <dbReference type="Proteomes" id="UP001500037"/>
    </source>
</evidence>
<dbReference type="Proteomes" id="UP001500037">
    <property type="component" value="Unassembled WGS sequence"/>
</dbReference>
<reference evidence="2 3" key="1">
    <citation type="journal article" date="2019" name="Int. J. Syst. Evol. Microbiol.">
        <title>The Global Catalogue of Microorganisms (GCM) 10K type strain sequencing project: providing services to taxonomists for standard genome sequencing and annotation.</title>
        <authorList>
            <consortium name="The Broad Institute Genomics Platform"/>
            <consortium name="The Broad Institute Genome Sequencing Center for Infectious Disease"/>
            <person name="Wu L."/>
            <person name="Ma J."/>
        </authorList>
    </citation>
    <scope>NUCLEOTIDE SEQUENCE [LARGE SCALE GENOMIC DNA]</scope>
    <source>
        <strain evidence="2 3">JCM 13004</strain>
    </source>
</reference>
<evidence type="ECO:0000256" key="1">
    <source>
        <dbReference type="SAM" id="Phobius"/>
    </source>
</evidence>
<feature type="transmembrane region" description="Helical" evidence="1">
    <location>
        <begin position="108"/>
        <end position="127"/>
    </location>
</feature>
<feature type="transmembrane region" description="Helical" evidence="1">
    <location>
        <begin position="53"/>
        <end position="73"/>
    </location>
</feature>
<keyword evidence="1" id="KW-1133">Transmembrane helix</keyword>
<comment type="caution">
    <text evidence="2">The sequence shown here is derived from an EMBL/GenBank/DDBJ whole genome shotgun (WGS) entry which is preliminary data.</text>
</comment>
<dbReference type="EMBL" id="BAAALF010000206">
    <property type="protein sequence ID" value="GAA1270125.1"/>
    <property type="molecule type" value="Genomic_DNA"/>
</dbReference>
<accession>A0ABN1X052</accession>
<feature type="transmembrane region" description="Helical" evidence="1">
    <location>
        <begin position="80"/>
        <end position="102"/>
    </location>
</feature>
<gene>
    <name evidence="2" type="ORF">GCM10009665_68130</name>
</gene>
<name>A0ABN1X052_9ACTN</name>
<keyword evidence="3" id="KW-1185">Reference proteome</keyword>